<name>A0A5C1H814_9APIC</name>
<dbReference type="InterPro" id="IPR037284">
    <property type="entry name" value="SUF_FeS_clus_asmbl_SufBD_sf"/>
</dbReference>
<sequence length="471" mass="53835">MKTNFILNKPYKYGFKTDINSYNIRGGLNYITLLKIINELTEPNFIKIFRFNALNKLKFLRQPDWCFFEIPDINYDKILYYSKPNNLTNNEILFKLDKTFEKLGISKKQQKKLSNTAIDLIFDSVSISNIIEPFLSKSGIIFIPLFKAIKKYSYLINKYLGTVISFNDNFFAALNSAVFSEGSFCYIPKNIKCNFNLSTYFRTNLENFAQFERTLLIASENSNLTYLEGCTAPIYNESQLHVAIVEIIAKKFSLIKYSTIQNWYKGNIIGEGGLYNLTTKRGICFDYAKLEWTQIEVGSSITWKYPSTILKGNYSSSEFYSISLLSGVQEADTGSKIIHIGKNTKSKIISKSISLNKSLNVYRGLVDIKHNAFKSQNQTEWDSLLIGSKALTTTIPYTKVSNSNSIIKQEASISKLDEDLLFLLMQRGISLKITITLLIYGFCYSIWEKLPLEFGVEIPLLISLRTEEALG</sequence>
<gene>
    <name evidence="3" type="primary">sufB</name>
</gene>
<evidence type="ECO:0000256" key="1">
    <source>
        <dbReference type="ARBA" id="ARBA00043967"/>
    </source>
</evidence>
<comment type="similarity">
    <text evidence="1">Belongs to the iron-sulfur cluster assembly SufBD family.</text>
</comment>
<reference evidence="3" key="1">
    <citation type="journal article" date="2019" name="Genome Biol. Evol.">
        <title>Nephromyces represents a diverse and novel lineage of the Apicomplexa that has retained apicoplasts.</title>
        <authorList>
            <person name="Munoz-Gomez S.A."/>
            <person name="Durnin K."/>
            <person name="Eme L."/>
            <person name="Paight C."/>
            <person name="Lane C.E."/>
            <person name="Saffo M.B."/>
            <person name="Slamovits C.H."/>
        </authorList>
    </citation>
    <scope>NUCLEOTIDE SEQUENCE</scope>
    <source>
        <strain evidence="3">678</strain>
    </source>
</reference>
<dbReference type="AlphaFoldDB" id="A0A5C1H814"/>
<dbReference type="InterPro" id="IPR055346">
    <property type="entry name" value="Fe-S_cluster_assembly_SufBD"/>
</dbReference>
<feature type="domain" description="SUF system FeS cluster assembly SufBD core" evidence="2">
    <location>
        <begin position="201"/>
        <end position="442"/>
    </location>
</feature>
<dbReference type="Pfam" id="PF01458">
    <property type="entry name" value="SUFBD_core"/>
    <property type="match status" value="1"/>
</dbReference>
<dbReference type="InterPro" id="IPR010231">
    <property type="entry name" value="SUF_FeS_clus_asmbl_SufB"/>
</dbReference>
<dbReference type="SUPFAM" id="SSF101960">
    <property type="entry name" value="Stabilizer of iron transporter SufD"/>
    <property type="match status" value="1"/>
</dbReference>
<dbReference type="EMBL" id="MK573207">
    <property type="protein sequence ID" value="QEM01780.1"/>
    <property type="molecule type" value="Genomic_DNA"/>
</dbReference>
<dbReference type="GO" id="GO:0016226">
    <property type="term" value="P:iron-sulfur cluster assembly"/>
    <property type="evidence" value="ECO:0007669"/>
    <property type="project" value="InterPro"/>
</dbReference>
<dbReference type="NCBIfam" id="TIGR01980">
    <property type="entry name" value="sufB"/>
    <property type="match status" value="1"/>
</dbReference>
<dbReference type="PANTHER" id="PTHR30508:SF1">
    <property type="entry name" value="UPF0051 PROTEIN ABCI8, CHLOROPLASTIC-RELATED"/>
    <property type="match status" value="1"/>
</dbReference>
<accession>A0A5C1H814</accession>
<protein>
    <submittedName>
        <fullName evidence="3">Cysteine desulfurase activator complex subunit SufB</fullName>
    </submittedName>
</protein>
<proteinExistence type="inferred from homology"/>
<evidence type="ECO:0000313" key="3">
    <source>
        <dbReference type="EMBL" id="QEM01780.1"/>
    </source>
</evidence>
<organism evidence="3">
    <name type="scientific">Nephromyces sp. ex Molgula occidentalis</name>
    <dbReference type="NCBI Taxonomy" id="2544991"/>
    <lineage>
        <taxon>Eukaryota</taxon>
        <taxon>Sar</taxon>
        <taxon>Alveolata</taxon>
        <taxon>Apicomplexa</taxon>
        <taxon>Aconoidasida</taxon>
        <taxon>Nephromycida</taxon>
        <taxon>Nephromyces</taxon>
    </lineage>
</organism>
<dbReference type="InterPro" id="IPR000825">
    <property type="entry name" value="SUF_FeS_clus_asmbl_SufBD_core"/>
</dbReference>
<evidence type="ECO:0000259" key="2">
    <source>
        <dbReference type="Pfam" id="PF01458"/>
    </source>
</evidence>
<dbReference type="PANTHER" id="PTHR30508">
    <property type="entry name" value="FES CLUSTER ASSEMBLY PROTEIN SUF"/>
    <property type="match status" value="1"/>
</dbReference>